<dbReference type="EMBL" id="MDLC01000072">
    <property type="protein sequence ID" value="ODS22501.1"/>
    <property type="molecule type" value="Genomic_DNA"/>
</dbReference>
<reference evidence="1 2" key="1">
    <citation type="journal article" date="2016" name="Appl. Environ. Microbiol.">
        <title>Lack of Overt Genome Reduction in the Bryostatin-Producing Bryozoan Symbiont "Candidatus Endobugula sertula".</title>
        <authorList>
            <person name="Miller I.J."/>
            <person name="Vanee N."/>
            <person name="Fong S.S."/>
            <person name="Lim-Fong G.E."/>
            <person name="Kwan J.C."/>
        </authorList>
    </citation>
    <scope>NUCLEOTIDE SEQUENCE [LARGE SCALE GENOMIC DNA]</scope>
    <source>
        <strain evidence="1">AB1-4</strain>
    </source>
</reference>
<dbReference type="Proteomes" id="UP000242502">
    <property type="component" value="Unassembled WGS sequence"/>
</dbReference>
<evidence type="ECO:0000313" key="2">
    <source>
        <dbReference type="Proteomes" id="UP000242502"/>
    </source>
</evidence>
<dbReference type="AlphaFoldDB" id="A0A1D2QLP8"/>
<name>A0A1D2QLP8_9GAMM</name>
<evidence type="ECO:0008006" key="3">
    <source>
        <dbReference type="Google" id="ProtNLM"/>
    </source>
</evidence>
<accession>A0A1D2QLP8</accession>
<organism evidence="1 2">
    <name type="scientific">Candidatus Endobugula sertula</name>
    <name type="common">Bugula neritina bacterial symbiont</name>
    <dbReference type="NCBI Taxonomy" id="62101"/>
    <lineage>
        <taxon>Bacteria</taxon>
        <taxon>Pseudomonadati</taxon>
        <taxon>Pseudomonadota</taxon>
        <taxon>Gammaproteobacteria</taxon>
        <taxon>Cellvibrionales</taxon>
        <taxon>Cellvibrionaceae</taxon>
        <taxon>Candidatus Endobugula</taxon>
    </lineage>
</organism>
<proteinExistence type="predicted"/>
<gene>
    <name evidence="1" type="ORF">AB835_13755</name>
</gene>
<evidence type="ECO:0000313" key="1">
    <source>
        <dbReference type="EMBL" id="ODS22501.1"/>
    </source>
</evidence>
<comment type="caution">
    <text evidence="1">The sequence shown here is derived from an EMBL/GenBank/DDBJ whole genome shotgun (WGS) entry which is preliminary data.</text>
</comment>
<protein>
    <recommendedName>
        <fullName evidence="3">DUF600 domain-containing protein</fullName>
    </recommendedName>
</protein>
<sequence length="147" mass="17390">MEYADIIHHISSQLPSDLLSIECVVLELVMSHDSAAIFLRKDEYKPYNCLDFLTLNIAAKNIESLEGKFFELNKCIQKFTQVWNKARFLFTPNNSDYFFEYKFDSDLLWAQSIDPDSIEYQKLSPDIENEIMNWEGLPKNYFKPWIN</sequence>